<reference evidence="1 2" key="1">
    <citation type="submission" date="2018-06" db="EMBL/GenBank/DDBJ databases">
        <authorList>
            <consortium name="Pathogen Informatics"/>
            <person name="Doyle S."/>
        </authorList>
    </citation>
    <scope>NUCLEOTIDE SEQUENCE [LARGE SCALE GENOMIC DNA]</scope>
    <source>
        <strain evidence="1 2">NCTC10718</strain>
    </source>
</reference>
<gene>
    <name evidence="1" type="ORF">NCTC10718_04141</name>
</gene>
<name>A0A379SDN3_SALER</name>
<dbReference type="AlphaFoldDB" id="A0A379SDN3"/>
<sequence length="290" mass="32959">MVFLMKYYKLIMLTLLVFGDCSYSMDFKVTPSDSLDGVIYFTLHIEDDHKVRDVDIALEGNANNVAVRQYYNFSCGWGNAFGVRLGMDSATKDGVLIFDNIYALDSQLNILFAKSYSRIENKWIDPINLNASVCNRMGGGIKKDSLTNKDYIVDFESIEQGPFYLKGAGNITIKYIRGDFLKLVRTDVNGESIIDLIRNNNDKAPIVRTVFFMKIKSEMNIISLISWGDIMGDGGYYKTYAYIYDKNGIIHANKILNEDPSLSGYNSEKKPFEYTNARAIKAYILKNYGF</sequence>
<proteinExistence type="predicted"/>
<dbReference type="Proteomes" id="UP000254332">
    <property type="component" value="Unassembled WGS sequence"/>
</dbReference>
<protein>
    <submittedName>
        <fullName evidence="1">Uncharacterized protein</fullName>
    </submittedName>
</protein>
<organism evidence="1 2">
    <name type="scientific">Salmonella enterica</name>
    <name type="common">Salmonella choleraesuis</name>
    <dbReference type="NCBI Taxonomy" id="28901"/>
    <lineage>
        <taxon>Bacteria</taxon>
        <taxon>Pseudomonadati</taxon>
        <taxon>Pseudomonadota</taxon>
        <taxon>Gammaproteobacteria</taxon>
        <taxon>Enterobacterales</taxon>
        <taxon>Enterobacteriaceae</taxon>
        <taxon>Salmonella</taxon>
    </lineage>
</organism>
<evidence type="ECO:0000313" key="1">
    <source>
        <dbReference type="EMBL" id="SUG26851.1"/>
    </source>
</evidence>
<accession>A0A379SDN3</accession>
<dbReference type="EMBL" id="UGWQ01000002">
    <property type="protein sequence ID" value="SUG26851.1"/>
    <property type="molecule type" value="Genomic_DNA"/>
</dbReference>
<evidence type="ECO:0000313" key="2">
    <source>
        <dbReference type="Proteomes" id="UP000254332"/>
    </source>
</evidence>